<dbReference type="InterPro" id="IPR040758">
    <property type="entry name" value="PrmC_N"/>
</dbReference>
<keyword evidence="4" id="KW-0949">S-adenosyl-L-methionine</keyword>
<evidence type="ECO:0000256" key="4">
    <source>
        <dbReference type="ARBA" id="ARBA00022691"/>
    </source>
</evidence>
<comment type="caution">
    <text evidence="8">The sequence shown here is derived from an EMBL/GenBank/DDBJ whole genome shotgun (WGS) entry which is preliminary data.</text>
</comment>
<dbReference type="InterPro" id="IPR004556">
    <property type="entry name" value="HemK-like"/>
</dbReference>
<evidence type="ECO:0000313" key="8">
    <source>
        <dbReference type="EMBL" id="HGV98310.1"/>
    </source>
</evidence>
<evidence type="ECO:0000256" key="5">
    <source>
        <dbReference type="ARBA" id="ARBA00048391"/>
    </source>
</evidence>
<dbReference type="InterPro" id="IPR050320">
    <property type="entry name" value="N5-glutamine_MTase"/>
</dbReference>
<feature type="domain" description="Methyltransferase small" evidence="6">
    <location>
        <begin position="107"/>
        <end position="194"/>
    </location>
</feature>
<evidence type="ECO:0000256" key="1">
    <source>
        <dbReference type="ARBA" id="ARBA00012771"/>
    </source>
</evidence>
<dbReference type="InterPro" id="IPR029063">
    <property type="entry name" value="SAM-dependent_MTases_sf"/>
</dbReference>
<gene>
    <name evidence="8" type="primary">prmC</name>
    <name evidence="8" type="ORF">ENV60_08460</name>
</gene>
<dbReference type="Pfam" id="PF05175">
    <property type="entry name" value="MTS"/>
    <property type="match status" value="1"/>
</dbReference>
<feature type="domain" description="Release factor glutamine methyltransferase N-terminal" evidence="7">
    <location>
        <begin position="28"/>
        <end position="78"/>
    </location>
</feature>
<dbReference type="EMBL" id="DTGZ01000159">
    <property type="protein sequence ID" value="HGV98310.1"/>
    <property type="molecule type" value="Genomic_DNA"/>
</dbReference>
<dbReference type="GO" id="GO:0102559">
    <property type="term" value="F:peptide chain release factor N(5)-glutamine methyltransferase activity"/>
    <property type="evidence" value="ECO:0007669"/>
    <property type="project" value="UniProtKB-EC"/>
</dbReference>
<dbReference type="GO" id="GO:0032259">
    <property type="term" value="P:methylation"/>
    <property type="evidence" value="ECO:0007669"/>
    <property type="project" value="UniProtKB-KW"/>
</dbReference>
<dbReference type="Gene3D" id="3.40.50.150">
    <property type="entry name" value="Vaccinia Virus protein VP39"/>
    <property type="match status" value="1"/>
</dbReference>
<protein>
    <recommendedName>
        <fullName evidence="1">peptide chain release factor N(5)-glutamine methyltransferase</fullName>
        <ecNumber evidence="1">2.1.1.297</ecNumber>
    </recommendedName>
</protein>
<evidence type="ECO:0000256" key="2">
    <source>
        <dbReference type="ARBA" id="ARBA00022603"/>
    </source>
</evidence>
<dbReference type="SUPFAM" id="SSF53335">
    <property type="entry name" value="S-adenosyl-L-methionine-dependent methyltransferases"/>
    <property type="match status" value="1"/>
</dbReference>
<keyword evidence="2 8" id="KW-0489">Methyltransferase</keyword>
<organism evidence="8">
    <name type="scientific">candidate division WOR-3 bacterium</name>
    <dbReference type="NCBI Taxonomy" id="2052148"/>
    <lineage>
        <taxon>Bacteria</taxon>
        <taxon>Bacteria division WOR-3</taxon>
    </lineage>
</organism>
<comment type="catalytic activity">
    <reaction evidence="5">
        <text>L-glutaminyl-[peptide chain release factor] + S-adenosyl-L-methionine = N(5)-methyl-L-glutaminyl-[peptide chain release factor] + S-adenosyl-L-homocysteine + H(+)</text>
        <dbReference type="Rhea" id="RHEA:42896"/>
        <dbReference type="Rhea" id="RHEA-COMP:10271"/>
        <dbReference type="Rhea" id="RHEA-COMP:10272"/>
        <dbReference type="ChEBI" id="CHEBI:15378"/>
        <dbReference type="ChEBI" id="CHEBI:30011"/>
        <dbReference type="ChEBI" id="CHEBI:57856"/>
        <dbReference type="ChEBI" id="CHEBI:59789"/>
        <dbReference type="ChEBI" id="CHEBI:61891"/>
        <dbReference type="EC" id="2.1.1.297"/>
    </reaction>
</comment>
<accession>A0A7C4TF76</accession>
<dbReference type="InterPro" id="IPR019874">
    <property type="entry name" value="RF_methyltr_PrmC"/>
</dbReference>
<dbReference type="CDD" id="cd02440">
    <property type="entry name" value="AdoMet_MTases"/>
    <property type="match status" value="1"/>
</dbReference>
<proteinExistence type="predicted"/>
<evidence type="ECO:0000256" key="3">
    <source>
        <dbReference type="ARBA" id="ARBA00022679"/>
    </source>
</evidence>
<dbReference type="PANTHER" id="PTHR18895">
    <property type="entry name" value="HEMK METHYLTRANSFERASE"/>
    <property type="match status" value="1"/>
</dbReference>
<dbReference type="Gene3D" id="1.10.8.10">
    <property type="entry name" value="DNA helicase RuvA subunit, C-terminal domain"/>
    <property type="match status" value="1"/>
</dbReference>
<evidence type="ECO:0000259" key="7">
    <source>
        <dbReference type="Pfam" id="PF17827"/>
    </source>
</evidence>
<evidence type="ECO:0000259" key="6">
    <source>
        <dbReference type="Pfam" id="PF05175"/>
    </source>
</evidence>
<dbReference type="GO" id="GO:0003676">
    <property type="term" value="F:nucleic acid binding"/>
    <property type="evidence" value="ECO:0007669"/>
    <property type="project" value="InterPro"/>
</dbReference>
<dbReference type="NCBIfam" id="TIGR00536">
    <property type="entry name" value="hemK_fam"/>
    <property type="match status" value="1"/>
</dbReference>
<dbReference type="AlphaFoldDB" id="A0A7C4TF76"/>
<keyword evidence="3 8" id="KW-0808">Transferase</keyword>
<dbReference type="EC" id="2.1.1.297" evidence="1"/>
<dbReference type="PANTHER" id="PTHR18895:SF74">
    <property type="entry name" value="MTRF1L RELEASE FACTOR GLUTAMINE METHYLTRANSFERASE"/>
    <property type="match status" value="1"/>
</dbReference>
<dbReference type="PROSITE" id="PS00092">
    <property type="entry name" value="N6_MTASE"/>
    <property type="match status" value="1"/>
</dbReference>
<dbReference type="InterPro" id="IPR007848">
    <property type="entry name" value="Small_mtfrase_dom"/>
</dbReference>
<dbReference type="InterPro" id="IPR002052">
    <property type="entry name" value="DNA_methylase_N6_adenine_CS"/>
</dbReference>
<dbReference type="Pfam" id="PF17827">
    <property type="entry name" value="PrmC_N"/>
    <property type="match status" value="1"/>
</dbReference>
<dbReference type="NCBIfam" id="TIGR03534">
    <property type="entry name" value="RF_mod_PrmC"/>
    <property type="match status" value="1"/>
</dbReference>
<reference evidence="8" key="1">
    <citation type="journal article" date="2020" name="mSystems">
        <title>Genome- and Community-Level Interaction Insights into Carbon Utilization and Element Cycling Functions of Hydrothermarchaeota in Hydrothermal Sediment.</title>
        <authorList>
            <person name="Zhou Z."/>
            <person name="Liu Y."/>
            <person name="Xu W."/>
            <person name="Pan J."/>
            <person name="Luo Z.H."/>
            <person name="Li M."/>
        </authorList>
    </citation>
    <scope>NUCLEOTIDE SEQUENCE [LARGE SCALE GENOMIC DNA]</scope>
    <source>
        <strain evidence="8">SpSt-774</strain>
    </source>
</reference>
<sequence length="283" mass="32770">MENWMNCSIPLLSMKETIERICEQFKISRPEAELIIATLLGKQRFEVYLNNNLDERVKKTLAIRLAQLKNGVPIEYITKRVQFLKFTLNLYPGVFIPRLETEYFVELISKLCIKEPKQILDLGTGCGAIAIALAEIFLKAKIFATDVSLIALKNALENVKKFHLEDRIYLIGADLFNSINTQFDLIVSNPPYVPSERMEFLPKSVREFEPRRAIDGGYKGIKFIKRIIAQGIKLVTPKGHIALEIDEEEVPDLENFLQNKPLSFFFKKDLFDRYRYLFITVKE</sequence>
<name>A0A7C4TF76_UNCW3</name>